<dbReference type="AlphaFoldDB" id="A0A7I9UYJ3"/>
<dbReference type="InterPro" id="IPR019919">
    <property type="entry name" value="Lucif-like_OxRdtase_MSMEG_2256"/>
</dbReference>
<dbReference type="Proteomes" id="UP000444980">
    <property type="component" value="Unassembled WGS sequence"/>
</dbReference>
<keyword evidence="3" id="KW-1185">Reference proteome</keyword>
<organism evidence="2 3">
    <name type="scientific">Gordonia crocea</name>
    <dbReference type="NCBI Taxonomy" id="589162"/>
    <lineage>
        <taxon>Bacteria</taxon>
        <taxon>Bacillati</taxon>
        <taxon>Actinomycetota</taxon>
        <taxon>Actinomycetes</taxon>
        <taxon>Mycobacteriales</taxon>
        <taxon>Gordoniaceae</taxon>
        <taxon>Gordonia</taxon>
    </lineage>
</organism>
<dbReference type="InterPro" id="IPR036661">
    <property type="entry name" value="Luciferase-like_sf"/>
</dbReference>
<dbReference type="PANTHER" id="PTHR43244:SF2">
    <property type="entry name" value="CONSERVED HYPOTHETICAL ALANINE AND PROLINE-RICH PROTEIN"/>
    <property type="match status" value="1"/>
</dbReference>
<name>A0A7I9UYJ3_9ACTN</name>
<evidence type="ECO:0000259" key="1">
    <source>
        <dbReference type="Pfam" id="PF00296"/>
    </source>
</evidence>
<reference evidence="3" key="1">
    <citation type="submission" date="2019-06" db="EMBL/GenBank/DDBJ databases">
        <title>Gordonia isolated from sludge of a wastewater treatment plant.</title>
        <authorList>
            <person name="Tamura T."/>
            <person name="Aoyama K."/>
            <person name="Kang Y."/>
            <person name="Saito S."/>
            <person name="Akiyama N."/>
            <person name="Yazawa K."/>
            <person name="Gonoi T."/>
            <person name="Mikami Y."/>
        </authorList>
    </citation>
    <scope>NUCLEOTIDE SEQUENCE [LARGE SCALE GENOMIC DNA]</scope>
    <source>
        <strain evidence="3">NBRC 107697</strain>
    </source>
</reference>
<dbReference type="RefSeq" id="WP_161927216.1">
    <property type="nucleotide sequence ID" value="NZ_BJOU01000001.1"/>
</dbReference>
<evidence type="ECO:0000313" key="2">
    <source>
        <dbReference type="EMBL" id="GED97966.1"/>
    </source>
</evidence>
<dbReference type="Pfam" id="PF00296">
    <property type="entry name" value="Bac_luciferase"/>
    <property type="match status" value="1"/>
</dbReference>
<dbReference type="GO" id="GO:0016705">
    <property type="term" value="F:oxidoreductase activity, acting on paired donors, with incorporation or reduction of molecular oxygen"/>
    <property type="evidence" value="ECO:0007669"/>
    <property type="project" value="InterPro"/>
</dbReference>
<dbReference type="SUPFAM" id="SSF51679">
    <property type="entry name" value="Bacterial luciferase-like"/>
    <property type="match status" value="1"/>
</dbReference>
<gene>
    <name evidence="2" type="ORF">nbrc107697_20050</name>
</gene>
<proteinExistence type="predicted"/>
<dbReference type="EMBL" id="BJOU01000001">
    <property type="protein sequence ID" value="GED97966.1"/>
    <property type="molecule type" value="Genomic_DNA"/>
</dbReference>
<feature type="domain" description="Luciferase-like" evidence="1">
    <location>
        <begin position="9"/>
        <end position="303"/>
    </location>
</feature>
<accession>A0A7I9UYJ3</accession>
<dbReference type="CDD" id="cd01097">
    <property type="entry name" value="Tetrahydromethanopterin_reductase"/>
    <property type="match status" value="1"/>
</dbReference>
<dbReference type="Gene3D" id="3.20.20.30">
    <property type="entry name" value="Luciferase-like domain"/>
    <property type="match status" value="1"/>
</dbReference>
<sequence length="344" mass="37115">MRVWLQLDGSLPRAGENARALAGRGADGAFTFEGPHDVFLPLVPAAQTSLDLMTNVAIVGPRSPVHLAHAAYDLQALSKGRFRLGLGSQIKVHVEKRYGATWHPPARFVGETVRAVKAVFAAWEGERPLDFRGEFHTHTLMPPNFNPGPNRYGRPPVLMGALGPIMTRTAAEVADGLLVMPFNTIRHFADRTMPAVEEGLRRSGRSIGEFPIIPQVMVAVGNDDAQLRAAVDGVAFLIAFYGSTPAYRPVLDAEGWGEIHPELNRLSKQGDYPAMRSLITDEMVARIGIVGNPADCAAEIRRRFGDVADEVCCYFPAYEPDGAAVSDLVAELHAAGVAGVVHAP</sequence>
<dbReference type="InterPro" id="IPR050564">
    <property type="entry name" value="F420-G6PD/mer"/>
</dbReference>
<dbReference type="InterPro" id="IPR011251">
    <property type="entry name" value="Luciferase-like_dom"/>
</dbReference>
<dbReference type="OrthoDB" id="3284378at2"/>
<dbReference type="PANTHER" id="PTHR43244">
    <property type="match status" value="1"/>
</dbReference>
<comment type="caution">
    <text evidence="2">The sequence shown here is derived from an EMBL/GenBank/DDBJ whole genome shotgun (WGS) entry which is preliminary data.</text>
</comment>
<dbReference type="NCBIfam" id="TIGR03617">
    <property type="entry name" value="F420_MSMEG_2256"/>
    <property type="match status" value="1"/>
</dbReference>
<evidence type="ECO:0000313" key="3">
    <source>
        <dbReference type="Proteomes" id="UP000444980"/>
    </source>
</evidence>
<protein>
    <submittedName>
        <fullName evidence="2">LLM class F420-dependent oxidoreductase</fullName>
    </submittedName>
</protein>